<dbReference type="PANTHER" id="PTHR43393:SF1">
    <property type="entry name" value="PYRIMIDINE_PURINE NUCLEOTIDE 5'-MONOPHOSPHATE NUCLEOSIDASE"/>
    <property type="match status" value="1"/>
</dbReference>
<dbReference type="Pfam" id="PF03641">
    <property type="entry name" value="Lysine_decarbox"/>
    <property type="match status" value="1"/>
</dbReference>
<dbReference type="EC" id="3.2.2.4" evidence="2"/>
<evidence type="ECO:0000259" key="4">
    <source>
        <dbReference type="Pfam" id="PF11892"/>
    </source>
</evidence>
<dbReference type="InterPro" id="IPR049788">
    <property type="entry name" value="PpnN"/>
</dbReference>
<dbReference type="EMBL" id="CP045871">
    <property type="protein sequence ID" value="QGG80562.1"/>
    <property type="molecule type" value="Genomic_DNA"/>
</dbReference>
<evidence type="ECO:0000313" key="6">
    <source>
        <dbReference type="EMBL" id="QGG80562.1"/>
    </source>
</evidence>
<reference evidence="6 7" key="1">
    <citation type="submission" date="2019-11" db="EMBL/GenBank/DDBJ databases">
        <authorList>
            <person name="Khan S.A."/>
            <person name="Jeon C.O."/>
            <person name="Chun B.H."/>
        </authorList>
    </citation>
    <scope>NUCLEOTIDE SEQUENCE [LARGE SCALE GENOMIC DNA]</scope>
    <source>
        <strain evidence="6 7">IMCC 1097</strain>
    </source>
</reference>
<dbReference type="SUPFAM" id="SSF102405">
    <property type="entry name" value="MCP/YpsA-like"/>
    <property type="match status" value="1"/>
</dbReference>
<organism evidence="6 7">
    <name type="scientific">Litorivicinus lipolyticus</name>
    <dbReference type="NCBI Taxonomy" id="418701"/>
    <lineage>
        <taxon>Bacteria</taxon>
        <taxon>Pseudomonadati</taxon>
        <taxon>Pseudomonadota</taxon>
        <taxon>Gammaproteobacteria</taxon>
        <taxon>Oceanospirillales</taxon>
        <taxon>Litorivicinaceae</taxon>
        <taxon>Litorivicinus</taxon>
    </lineage>
</organism>
<feature type="domain" description="Pyrimidine/purine nucleotide 5'-monophosphate nucleosidase C-terminal" evidence="4">
    <location>
        <begin position="331"/>
        <end position="449"/>
    </location>
</feature>
<comment type="catalytic activity">
    <reaction evidence="1">
        <text>AMP + H2O = D-ribose 5-phosphate + adenine</text>
        <dbReference type="Rhea" id="RHEA:20129"/>
        <dbReference type="ChEBI" id="CHEBI:15377"/>
        <dbReference type="ChEBI" id="CHEBI:16708"/>
        <dbReference type="ChEBI" id="CHEBI:78346"/>
        <dbReference type="ChEBI" id="CHEBI:456215"/>
        <dbReference type="EC" id="3.2.2.4"/>
    </reaction>
</comment>
<dbReference type="KEGG" id="llp:GH975_08250"/>
<dbReference type="InterPro" id="IPR021826">
    <property type="entry name" value="PpnN_C"/>
</dbReference>
<protein>
    <recommendedName>
        <fullName evidence="3">AMP nucleosidase</fullName>
        <ecNumber evidence="2">3.2.2.4</ecNumber>
    </recommendedName>
    <alternativeName>
        <fullName evidence="3">AMP nucleosidase</fullName>
    </alternativeName>
</protein>
<dbReference type="Pfam" id="PF14793">
    <property type="entry name" value="DUF4478"/>
    <property type="match status" value="1"/>
</dbReference>
<dbReference type="GO" id="GO:0005829">
    <property type="term" value="C:cytosol"/>
    <property type="evidence" value="ECO:0007669"/>
    <property type="project" value="TreeGrafter"/>
</dbReference>
<dbReference type="PANTHER" id="PTHR43393">
    <property type="entry name" value="CYTOKININ RIBOSIDE 5'-MONOPHOSPHATE PHOSPHORIBOHYDROLASE"/>
    <property type="match status" value="1"/>
</dbReference>
<name>A0A5Q2QE08_9GAMM</name>
<feature type="domain" description="Pyrimidine/purine nucleotide 5'-monophosphate nucleosidase N-terminal" evidence="5">
    <location>
        <begin position="8"/>
        <end position="113"/>
    </location>
</feature>
<dbReference type="InterPro" id="IPR037153">
    <property type="entry name" value="PpnN-like_sf"/>
</dbReference>
<dbReference type="AlphaFoldDB" id="A0A5Q2QE08"/>
<evidence type="ECO:0000259" key="5">
    <source>
        <dbReference type="Pfam" id="PF14793"/>
    </source>
</evidence>
<accession>A0A5Q2QE08</accession>
<evidence type="ECO:0000313" key="7">
    <source>
        <dbReference type="Proteomes" id="UP000388235"/>
    </source>
</evidence>
<sequence>MTHTVNATISPRSHLSLLSQDEVAQLTDAGVRGLHQLMRNCALAVLNVGSKDDSGYGLMDQFPDFTIEVVGYERGIRLEIANAPSNAFVDDTIITGIREHLFAVVRDILYTGTTLDRFNLDDPQETTNAVFHLLRHADVLVAGRNPSMVVCWGGHSIGRAEYDYTKEVGHQLGLRGLDICTGCGPGAMKGPMKGAAIAHAKQRIQDGRYLGITEPGIIAAEAPNPIVNELVILPDIEKRLEAFVRVGHGIVIFPGGPGTAEELLYLLGILMHPDNADQPMPLVISGPSESEAFLRQVDQFVRNTLGPAAADRYQLIINDPEAVARAMFAGMKSVREFRYDTQDAFTFNWRLMIDREFQTPFPPTHENMAGLNLSLDQPVHLLAADLRRAFSGIVAGNVKAPGVAAVRAHGPYQLRGEPALMAEMDALLTSFVEQGRMKIDGNYTPCYEISG</sequence>
<dbReference type="InterPro" id="IPR031100">
    <property type="entry name" value="LOG_fam"/>
</dbReference>
<dbReference type="Gene3D" id="3.30.1850.10">
    <property type="entry name" value="MoCo carrier protein-like"/>
    <property type="match status" value="1"/>
</dbReference>
<gene>
    <name evidence="6" type="ORF">GH975_08250</name>
</gene>
<keyword evidence="7" id="KW-1185">Reference proteome</keyword>
<evidence type="ECO:0000256" key="1">
    <source>
        <dbReference type="ARBA" id="ARBA00000274"/>
    </source>
</evidence>
<dbReference type="Gene3D" id="3.40.50.450">
    <property type="match status" value="1"/>
</dbReference>
<dbReference type="Pfam" id="PF11892">
    <property type="entry name" value="PpnN_C"/>
    <property type="match status" value="1"/>
</dbReference>
<dbReference type="OrthoDB" id="9801098at2"/>
<dbReference type="Proteomes" id="UP000388235">
    <property type="component" value="Chromosome"/>
</dbReference>
<dbReference type="NCBIfam" id="NF038390">
    <property type="entry name" value="Nsidase_PpnN"/>
    <property type="match status" value="1"/>
</dbReference>
<dbReference type="InterPro" id="IPR027820">
    <property type="entry name" value="PpnN_N"/>
</dbReference>
<dbReference type="GO" id="GO:0008714">
    <property type="term" value="F:AMP nucleosidase activity"/>
    <property type="evidence" value="ECO:0007669"/>
    <property type="project" value="UniProtKB-EC"/>
</dbReference>
<dbReference type="InterPro" id="IPR052341">
    <property type="entry name" value="LOG_family_nucleotidases"/>
</dbReference>
<dbReference type="RefSeq" id="WP_153714066.1">
    <property type="nucleotide sequence ID" value="NZ_CP045871.1"/>
</dbReference>
<evidence type="ECO:0000256" key="3">
    <source>
        <dbReference type="ARBA" id="ARBA00031983"/>
    </source>
</evidence>
<evidence type="ECO:0000256" key="2">
    <source>
        <dbReference type="ARBA" id="ARBA00011985"/>
    </source>
</evidence>
<proteinExistence type="predicted"/>